<dbReference type="InterPro" id="IPR029033">
    <property type="entry name" value="His_PPase_superfam"/>
</dbReference>
<dbReference type="InterPro" id="IPR013078">
    <property type="entry name" value="His_Pase_superF_clade-1"/>
</dbReference>
<gene>
    <name evidence="2" type="ORF">FIM25_03090</name>
</gene>
<evidence type="ECO:0000313" key="3">
    <source>
        <dbReference type="Proteomes" id="UP000321899"/>
    </source>
</evidence>
<sequence>MGMLYLIRHGQASFGEACYDRLSPTGEIQAALLADYFKKTNSIFDEIFSGNLSRQKKTAQILMQEMPDNIHATQLIQTPAFDEYDSEGVFREILPEILSENEKAASDFQNIIQDKGAFQRILSGLLDRWMHMEEGEYPLESWHEFRERVRRGILDLDLQGKKKILIVTSGGVIATCMHLFLEIPPKKAMDLSWQCMNSSMSIWIAKEKDFRLHAWNHAPHLEICGRQDWITYR</sequence>
<protein>
    <submittedName>
        <fullName evidence="2">Histidine phosphatase family protein</fullName>
    </submittedName>
</protein>
<dbReference type="Proteomes" id="UP000321899">
    <property type="component" value="Unassembled WGS sequence"/>
</dbReference>
<dbReference type="GO" id="GO:0016787">
    <property type="term" value="F:hydrolase activity"/>
    <property type="evidence" value="ECO:0007669"/>
    <property type="project" value="UniProtKB-KW"/>
</dbReference>
<dbReference type="AlphaFoldDB" id="A0A5Q4VG86"/>
<comment type="caution">
    <text evidence="2">The sequence shown here is derived from an EMBL/GenBank/DDBJ whole genome shotgun (WGS) entry which is preliminary data.</text>
</comment>
<keyword evidence="1" id="KW-0378">Hydrolase</keyword>
<evidence type="ECO:0000256" key="1">
    <source>
        <dbReference type="ARBA" id="ARBA00022801"/>
    </source>
</evidence>
<accession>A0A5Q4VG86</accession>
<dbReference type="EMBL" id="VDMB01000002">
    <property type="protein sequence ID" value="TYT75896.1"/>
    <property type="molecule type" value="Genomic_DNA"/>
</dbReference>
<dbReference type="Gene3D" id="3.40.50.1240">
    <property type="entry name" value="Phosphoglycerate mutase-like"/>
    <property type="match status" value="1"/>
</dbReference>
<dbReference type="SMART" id="SM00855">
    <property type="entry name" value="PGAM"/>
    <property type="match status" value="1"/>
</dbReference>
<dbReference type="PANTHER" id="PTHR20935">
    <property type="entry name" value="PHOSPHOGLYCERATE MUTASE-RELATED"/>
    <property type="match status" value="1"/>
</dbReference>
<proteinExistence type="predicted"/>
<evidence type="ECO:0000313" key="2">
    <source>
        <dbReference type="EMBL" id="TYT75896.1"/>
    </source>
</evidence>
<dbReference type="OrthoDB" id="280692at2"/>
<keyword evidence="3" id="KW-1185">Reference proteome</keyword>
<organism evidence="2 3">
    <name type="scientific">Desulfobotulus mexicanus</name>
    <dbReference type="NCBI Taxonomy" id="2586642"/>
    <lineage>
        <taxon>Bacteria</taxon>
        <taxon>Pseudomonadati</taxon>
        <taxon>Thermodesulfobacteriota</taxon>
        <taxon>Desulfobacteria</taxon>
        <taxon>Desulfobacterales</taxon>
        <taxon>Desulfobacteraceae</taxon>
        <taxon>Desulfobotulus</taxon>
    </lineage>
</organism>
<name>A0A5Q4VG86_9BACT</name>
<dbReference type="Pfam" id="PF00300">
    <property type="entry name" value="His_Phos_1"/>
    <property type="match status" value="1"/>
</dbReference>
<dbReference type="SUPFAM" id="SSF53254">
    <property type="entry name" value="Phosphoglycerate mutase-like"/>
    <property type="match status" value="1"/>
</dbReference>
<reference evidence="2 3" key="1">
    <citation type="submission" date="2019-06" db="EMBL/GenBank/DDBJ databases">
        <title>Desulfobotulus mexicanus sp. nov., a novel sulfate-reducing bacterium isolated from the sediment of an alkaline crater lake in Mexico.</title>
        <authorList>
            <person name="Hirschler-Rea A."/>
        </authorList>
    </citation>
    <scope>NUCLEOTIDE SEQUENCE [LARGE SCALE GENOMIC DNA]</scope>
    <source>
        <strain evidence="2 3">PAR22N</strain>
    </source>
</reference>
<dbReference type="InterPro" id="IPR051021">
    <property type="entry name" value="Mito_Ser/Thr_phosphatase"/>
</dbReference>
<dbReference type="PANTHER" id="PTHR20935:SF0">
    <property type="entry name" value="SERINE_THREONINE-PROTEIN PHOSPHATASE PGAM5, MITOCHONDRIAL"/>
    <property type="match status" value="1"/>
</dbReference>
<dbReference type="CDD" id="cd07067">
    <property type="entry name" value="HP_PGM_like"/>
    <property type="match status" value="1"/>
</dbReference>
<dbReference type="RefSeq" id="WP_139446161.1">
    <property type="nucleotide sequence ID" value="NZ_VDMB01000002.1"/>
</dbReference>